<dbReference type="RefSeq" id="XP_004351744.1">
    <property type="nucleotide sequence ID" value="XM_004351692.1"/>
</dbReference>
<name>F4QAW5_CACFS</name>
<feature type="compositionally biased region" description="Low complexity" evidence="1">
    <location>
        <begin position="335"/>
        <end position="349"/>
    </location>
</feature>
<dbReference type="OMA" id="DIAYFLW"/>
<dbReference type="OrthoDB" id="207378at2759"/>
<dbReference type="GO" id="GO:0016747">
    <property type="term" value="F:acyltransferase activity, transferring groups other than amino-acyl groups"/>
    <property type="evidence" value="ECO:0007669"/>
    <property type="project" value="InterPro"/>
</dbReference>
<keyword evidence="2" id="KW-0812">Transmembrane</keyword>
<feature type="transmembrane region" description="Helical" evidence="2">
    <location>
        <begin position="656"/>
        <end position="677"/>
    </location>
</feature>
<feature type="region of interest" description="Disordered" evidence="1">
    <location>
        <begin position="309"/>
        <end position="356"/>
    </location>
</feature>
<keyword evidence="2" id="KW-0472">Membrane</keyword>
<feature type="transmembrane region" description="Helical" evidence="2">
    <location>
        <begin position="597"/>
        <end position="618"/>
    </location>
</feature>
<feature type="transmembrane region" description="Helical" evidence="2">
    <location>
        <begin position="549"/>
        <end position="567"/>
    </location>
</feature>
<evidence type="ECO:0000256" key="3">
    <source>
        <dbReference type="SAM" id="SignalP"/>
    </source>
</evidence>
<evidence type="ECO:0000256" key="2">
    <source>
        <dbReference type="SAM" id="Phobius"/>
    </source>
</evidence>
<feature type="transmembrane region" description="Helical" evidence="2">
    <location>
        <begin position="154"/>
        <end position="178"/>
    </location>
</feature>
<feature type="domain" description="Acyltransferase 3" evidence="4">
    <location>
        <begin position="232"/>
        <end position="673"/>
    </location>
</feature>
<evidence type="ECO:0000313" key="5">
    <source>
        <dbReference type="EMBL" id="EGG15024.1"/>
    </source>
</evidence>
<feature type="signal peptide" evidence="3">
    <location>
        <begin position="1"/>
        <end position="28"/>
    </location>
</feature>
<dbReference type="PANTHER" id="PTHR11161:SF0">
    <property type="entry name" value="O-ACYLTRANSFERASE LIKE PROTEIN"/>
    <property type="match status" value="1"/>
</dbReference>
<organism evidence="5 6">
    <name type="scientific">Cavenderia fasciculata</name>
    <name type="common">Slime mold</name>
    <name type="synonym">Dictyostelium fasciculatum</name>
    <dbReference type="NCBI Taxonomy" id="261658"/>
    <lineage>
        <taxon>Eukaryota</taxon>
        <taxon>Amoebozoa</taxon>
        <taxon>Evosea</taxon>
        <taxon>Eumycetozoa</taxon>
        <taxon>Dictyostelia</taxon>
        <taxon>Acytosteliales</taxon>
        <taxon>Cavenderiaceae</taxon>
        <taxon>Cavenderia</taxon>
    </lineage>
</organism>
<feature type="compositionally biased region" description="Basic and acidic residues" evidence="1">
    <location>
        <begin position="316"/>
        <end position="334"/>
    </location>
</feature>
<dbReference type="KEGG" id="dfa:DFA_09846"/>
<feature type="transmembrane region" description="Helical" evidence="2">
    <location>
        <begin position="437"/>
        <end position="459"/>
    </location>
</feature>
<dbReference type="Pfam" id="PF01757">
    <property type="entry name" value="Acyl_transf_3"/>
    <property type="match status" value="1"/>
</dbReference>
<dbReference type="InterPro" id="IPR002656">
    <property type="entry name" value="Acyl_transf_3_dom"/>
</dbReference>
<dbReference type="EMBL" id="GL883026">
    <property type="protein sequence ID" value="EGG15024.1"/>
    <property type="molecule type" value="Genomic_DNA"/>
</dbReference>
<keyword evidence="2" id="KW-1133">Transmembrane helix</keyword>
<evidence type="ECO:0000256" key="1">
    <source>
        <dbReference type="SAM" id="MobiDB-lite"/>
    </source>
</evidence>
<dbReference type="AlphaFoldDB" id="F4QAW5"/>
<feature type="transmembrane region" description="Helical" evidence="2">
    <location>
        <begin position="466"/>
        <end position="488"/>
    </location>
</feature>
<dbReference type="Proteomes" id="UP000007797">
    <property type="component" value="Unassembled WGS sequence"/>
</dbReference>
<evidence type="ECO:0000259" key="4">
    <source>
        <dbReference type="Pfam" id="PF01757"/>
    </source>
</evidence>
<keyword evidence="3" id="KW-0732">Signal</keyword>
<dbReference type="GeneID" id="14867413"/>
<reference evidence="6" key="1">
    <citation type="journal article" date="2011" name="Genome Res.">
        <title>Phylogeny-wide analysis of social amoeba genomes highlights ancient origins for complex intercellular communication.</title>
        <authorList>
            <person name="Heidel A.J."/>
            <person name="Lawal H.M."/>
            <person name="Felder M."/>
            <person name="Schilde C."/>
            <person name="Helps N.R."/>
            <person name="Tunggal B."/>
            <person name="Rivero F."/>
            <person name="John U."/>
            <person name="Schleicher M."/>
            <person name="Eichinger L."/>
            <person name="Platzer M."/>
            <person name="Noegel A.A."/>
            <person name="Schaap P."/>
            <person name="Gloeckner G."/>
        </authorList>
    </citation>
    <scope>NUCLEOTIDE SEQUENCE [LARGE SCALE GENOMIC DNA]</scope>
    <source>
        <strain evidence="6">SH3</strain>
    </source>
</reference>
<proteinExistence type="predicted"/>
<dbReference type="InterPro" id="IPR052728">
    <property type="entry name" value="O2_lipid_transport_reg"/>
</dbReference>
<dbReference type="PANTHER" id="PTHR11161">
    <property type="entry name" value="O-ACYLTRANSFERASE"/>
    <property type="match status" value="1"/>
</dbReference>
<feature type="transmembrane region" description="Helical" evidence="2">
    <location>
        <begin position="373"/>
        <end position="395"/>
    </location>
</feature>
<feature type="transmembrane region" description="Helical" evidence="2">
    <location>
        <begin position="235"/>
        <end position="253"/>
    </location>
</feature>
<feature type="transmembrane region" description="Helical" evidence="2">
    <location>
        <begin position="265"/>
        <end position="293"/>
    </location>
</feature>
<sequence length="690" mass="79730">MKSLTNFLLLILVLQLLSLLLLFNHVDAISNQCKNDIDIMLDYKNNSNSFKMITNSGKSMNDMGNFDQCLMLPNASYSVYDTEIKSERPKPVGVYRYLVGLCLPRSCDTDQDVIDAIPLLPYFIPSANLSVREPVIKHYVPGHTTERDITPGSIVMMVVCSIIVLLVIIGTILDILVFSKATTATADNDHPHCRSRRINPTFKLIFLSFSLKNNLYYFSKISTPTGEYFGTMDGFRVLGMIWVILGHTTLFQFPMSGELDKELTVFAHGVAFAVSTGGVYCVDIFFMLGGFLVSNSLLKYFTKQPSNNNNNNVDFTSEKSENQSDQQSDQKLEQQSDQQTDQQQNNIQQDKPKNNNSKRFTGKFWFMYIINRLLRLSPPFYFTLFFYWLLVPLIGRGPLWYRFKMDLIGNCDKYWWTNVLYINSIYPFSMQDTPLAWSWYLSDDMIFYLLTPLYIFAYLRIGKRFGLAVIGLTVIGSVAATTILSIRYDMVNYFVQWVQPTEFASDIYQKPWCRITPYVIGVASAMIFRDYRKQLHDHLYKSIVTRYTLYTLNLGVLLVCIFLPMNAKEWTPEHWSSTASGFFNGFSNTLLTLSMSYFFIATFLGYASFLITLFSLTIWKYLSKLVYCTYLVHAILIIIRVYSSPILFVVDFYGQFWFFMANLLLSFIYAFILHLTIERPFNNLLRPLLN</sequence>
<feature type="chain" id="PRO_5003313890" description="Acyltransferase 3 domain-containing protein" evidence="3">
    <location>
        <begin position="29"/>
        <end position="690"/>
    </location>
</feature>
<feature type="transmembrane region" description="Helical" evidence="2">
    <location>
        <begin position="508"/>
        <end position="528"/>
    </location>
</feature>
<keyword evidence="6" id="KW-1185">Reference proteome</keyword>
<evidence type="ECO:0000313" key="6">
    <source>
        <dbReference type="Proteomes" id="UP000007797"/>
    </source>
</evidence>
<feature type="transmembrane region" description="Helical" evidence="2">
    <location>
        <begin position="630"/>
        <end position="650"/>
    </location>
</feature>
<protein>
    <recommendedName>
        <fullName evidence="4">Acyltransferase 3 domain-containing protein</fullName>
    </recommendedName>
</protein>
<accession>F4QAW5</accession>
<gene>
    <name evidence="5" type="ORF">DFA_09846</name>
</gene>